<evidence type="ECO:0000259" key="3">
    <source>
        <dbReference type="PROSITE" id="PS51352"/>
    </source>
</evidence>
<dbReference type="Pfam" id="PF00085">
    <property type="entry name" value="Thioredoxin"/>
    <property type="match status" value="1"/>
</dbReference>
<evidence type="ECO:0000256" key="2">
    <source>
        <dbReference type="ARBA" id="ARBA00038337"/>
    </source>
</evidence>
<dbReference type="PRINTS" id="PR00421">
    <property type="entry name" value="THIOREDOXIN"/>
</dbReference>
<dbReference type="InterPro" id="IPR013766">
    <property type="entry name" value="Thioredoxin_domain"/>
</dbReference>
<gene>
    <name evidence="4" type="ORF">CBR_g30929</name>
</gene>
<keyword evidence="5" id="KW-1185">Reference proteome</keyword>
<dbReference type="PROSITE" id="PS51352">
    <property type="entry name" value="THIOREDOXIN_2"/>
    <property type="match status" value="1"/>
</dbReference>
<sequence length="181" mass="20448">MSECRVVPASRPLRYHVPRTAGWCVACALLAYSPWLRPLTSKCRKRMLLGSDNRKKRKNKATRRKQHIVKPLQEATELVEAEHMALGESLTIEDSHCLTVAWFTATWCGPCRQITPVVTKLNNDYPLVKFLKIDVDENQDLALSEGIQSVPTFRFIKAGRQVSEIKGANALSLEATVKMWA</sequence>
<dbReference type="EMBL" id="BFEA01000347">
    <property type="protein sequence ID" value="GBG80466.1"/>
    <property type="molecule type" value="Genomic_DNA"/>
</dbReference>
<dbReference type="SUPFAM" id="SSF52833">
    <property type="entry name" value="Thioredoxin-like"/>
    <property type="match status" value="1"/>
</dbReference>
<dbReference type="AlphaFoldDB" id="A0A388LDT1"/>
<organism evidence="4 5">
    <name type="scientific">Chara braunii</name>
    <name type="common">Braun's stonewort</name>
    <dbReference type="NCBI Taxonomy" id="69332"/>
    <lineage>
        <taxon>Eukaryota</taxon>
        <taxon>Viridiplantae</taxon>
        <taxon>Streptophyta</taxon>
        <taxon>Charophyceae</taxon>
        <taxon>Charales</taxon>
        <taxon>Characeae</taxon>
        <taxon>Chara</taxon>
    </lineage>
</organism>
<dbReference type="OrthoDB" id="10263751at2759"/>
<dbReference type="OMA" id="CEGEAFI"/>
<protein>
    <recommendedName>
        <fullName evidence="3">Thioredoxin domain-containing protein</fullName>
    </recommendedName>
</protein>
<dbReference type="Proteomes" id="UP000265515">
    <property type="component" value="Unassembled WGS sequence"/>
</dbReference>
<keyword evidence="1" id="KW-1015">Disulfide bond</keyword>
<accession>A0A388LDT1</accession>
<dbReference type="Gene3D" id="3.40.30.10">
    <property type="entry name" value="Glutaredoxin"/>
    <property type="match status" value="1"/>
</dbReference>
<evidence type="ECO:0000313" key="4">
    <source>
        <dbReference type="EMBL" id="GBG80466.1"/>
    </source>
</evidence>
<feature type="domain" description="Thioredoxin" evidence="3">
    <location>
        <begin position="69"/>
        <end position="181"/>
    </location>
</feature>
<dbReference type="PANTHER" id="PTHR46115">
    <property type="entry name" value="THIOREDOXIN-LIKE PROTEIN 1"/>
    <property type="match status" value="1"/>
</dbReference>
<reference evidence="4 5" key="1">
    <citation type="journal article" date="2018" name="Cell">
        <title>The Chara Genome: Secondary Complexity and Implications for Plant Terrestrialization.</title>
        <authorList>
            <person name="Nishiyama T."/>
            <person name="Sakayama H."/>
            <person name="Vries J.D."/>
            <person name="Buschmann H."/>
            <person name="Saint-Marcoux D."/>
            <person name="Ullrich K.K."/>
            <person name="Haas F.B."/>
            <person name="Vanderstraeten L."/>
            <person name="Becker D."/>
            <person name="Lang D."/>
            <person name="Vosolsobe S."/>
            <person name="Rombauts S."/>
            <person name="Wilhelmsson P.K.I."/>
            <person name="Janitza P."/>
            <person name="Kern R."/>
            <person name="Heyl A."/>
            <person name="Rumpler F."/>
            <person name="Villalobos L.I.A.C."/>
            <person name="Clay J.M."/>
            <person name="Skokan R."/>
            <person name="Toyoda A."/>
            <person name="Suzuki Y."/>
            <person name="Kagoshima H."/>
            <person name="Schijlen E."/>
            <person name="Tajeshwar N."/>
            <person name="Catarino B."/>
            <person name="Hetherington A.J."/>
            <person name="Saltykova A."/>
            <person name="Bonnot C."/>
            <person name="Breuninger H."/>
            <person name="Symeonidi A."/>
            <person name="Radhakrishnan G.V."/>
            <person name="Van Nieuwerburgh F."/>
            <person name="Deforce D."/>
            <person name="Chang C."/>
            <person name="Karol K.G."/>
            <person name="Hedrich R."/>
            <person name="Ulvskov P."/>
            <person name="Glockner G."/>
            <person name="Delwiche C.F."/>
            <person name="Petrasek J."/>
            <person name="Van de Peer Y."/>
            <person name="Friml J."/>
            <person name="Beilby M."/>
            <person name="Dolan L."/>
            <person name="Kohara Y."/>
            <person name="Sugano S."/>
            <person name="Fujiyama A."/>
            <person name="Delaux P.-M."/>
            <person name="Quint M."/>
            <person name="TheiBen G."/>
            <person name="Hagemann M."/>
            <person name="Harholt J."/>
            <person name="Dunand C."/>
            <person name="Zachgo S."/>
            <person name="Langdale J."/>
            <person name="Maumus F."/>
            <person name="Straeten D.V.D."/>
            <person name="Gould S.B."/>
            <person name="Rensing S.A."/>
        </authorList>
    </citation>
    <scope>NUCLEOTIDE SEQUENCE [LARGE SCALE GENOMIC DNA]</scope>
    <source>
        <strain evidence="4 5">S276</strain>
    </source>
</reference>
<comment type="caution">
    <text evidence="4">The sequence shown here is derived from an EMBL/GenBank/DDBJ whole genome shotgun (WGS) entry which is preliminary data.</text>
</comment>
<dbReference type="STRING" id="69332.A0A388LDT1"/>
<dbReference type="PROSITE" id="PS00194">
    <property type="entry name" value="THIOREDOXIN_1"/>
    <property type="match status" value="1"/>
</dbReference>
<proteinExistence type="inferred from homology"/>
<comment type="similarity">
    <text evidence="2">Belongs to the thioredoxin family. Plant F-type subfamily.</text>
</comment>
<dbReference type="InterPro" id="IPR036249">
    <property type="entry name" value="Thioredoxin-like_sf"/>
</dbReference>
<evidence type="ECO:0000256" key="1">
    <source>
        <dbReference type="ARBA" id="ARBA00023157"/>
    </source>
</evidence>
<name>A0A388LDT1_CHABU</name>
<dbReference type="InterPro" id="IPR017937">
    <property type="entry name" value="Thioredoxin_CS"/>
</dbReference>
<dbReference type="CDD" id="cd02947">
    <property type="entry name" value="TRX_family"/>
    <property type="match status" value="1"/>
</dbReference>
<evidence type="ECO:0000313" key="5">
    <source>
        <dbReference type="Proteomes" id="UP000265515"/>
    </source>
</evidence>
<dbReference type="Gramene" id="GBG80466">
    <property type="protein sequence ID" value="GBG80466"/>
    <property type="gene ID" value="CBR_g30929"/>
</dbReference>